<dbReference type="InterPro" id="IPR001452">
    <property type="entry name" value="SH3_domain"/>
</dbReference>
<dbReference type="EMBL" id="KZ998845">
    <property type="protein sequence ID" value="RKO85687.1"/>
    <property type="molecule type" value="Genomic_DNA"/>
</dbReference>
<dbReference type="CDD" id="cd00174">
    <property type="entry name" value="SH3"/>
    <property type="match status" value="2"/>
</dbReference>
<evidence type="ECO:0000256" key="2">
    <source>
        <dbReference type="PROSITE-ProRule" id="PRU00192"/>
    </source>
</evidence>
<dbReference type="InterPro" id="IPR036028">
    <property type="entry name" value="SH3-like_dom_sf"/>
</dbReference>
<evidence type="ECO:0000256" key="4">
    <source>
        <dbReference type="SAM" id="Phobius"/>
    </source>
</evidence>
<dbReference type="SUPFAM" id="SSF50044">
    <property type="entry name" value="SH3-domain"/>
    <property type="match status" value="2"/>
</dbReference>
<reference evidence="7" key="1">
    <citation type="journal article" date="2018" name="Nat. Microbiol.">
        <title>Leveraging single-cell genomics to expand the fungal tree of life.</title>
        <authorList>
            <person name="Ahrendt S.R."/>
            <person name="Quandt C.A."/>
            <person name="Ciobanu D."/>
            <person name="Clum A."/>
            <person name="Salamov A."/>
            <person name="Andreopoulos B."/>
            <person name="Cheng J.F."/>
            <person name="Woyke T."/>
            <person name="Pelin A."/>
            <person name="Henrissat B."/>
            <person name="Reynolds N.K."/>
            <person name="Benny G.L."/>
            <person name="Smith M.E."/>
            <person name="James T.Y."/>
            <person name="Grigoriev I.V."/>
        </authorList>
    </citation>
    <scope>NUCLEOTIDE SEQUENCE [LARGE SCALE GENOMIC DNA]</scope>
</reference>
<feature type="region of interest" description="Disordered" evidence="3">
    <location>
        <begin position="1"/>
        <end position="21"/>
    </location>
</feature>
<feature type="domain" description="SH3" evidence="5">
    <location>
        <begin position="274"/>
        <end position="335"/>
    </location>
</feature>
<evidence type="ECO:0000313" key="6">
    <source>
        <dbReference type="EMBL" id="RKO85687.1"/>
    </source>
</evidence>
<feature type="transmembrane region" description="Helical" evidence="4">
    <location>
        <begin position="106"/>
        <end position="128"/>
    </location>
</feature>
<dbReference type="SMART" id="SM00326">
    <property type="entry name" value="SH3"/>
    <property type="match status" value="2"/>
</dbReference>
<organism evidence="6 7">
    <name type="scientific">Blyttiomyces helicus</name>
    <dbReference type="NCBI Taxonomy" id="388810"/>
    <lineage>
        <taxon>Eukaryota</taxon>
        <taxon>Fungi</taxon>
        <taxon>Fungi incertae sedis</taxon>
        <taxon>Chytridiomycota</taxon>
        <taxon>Chytridiomycota incertae sedis</taxon>
        <taxon>Chytridiomycetes</taxon>
        <taxon>Chytridiomycetes incertae sedis</taxon>
        <taxon>Blyttiomyces</taxon>
    </lineage>
</organism>
<dbReference type="PROSITE" id="PS50002">
    <property type="entry name" value="SH3"/>
    <property type="match status" value="2"/>
</dbReference>
<protein>
    <recommendedName>
        <fullName evidence="5">SH3 domain-containing protein</fullName>
    </recommendedName>
</protein>
<keyword evidence="7" id="KW-1185">Reference proteome</keyword>
<dbReference type="Gene3D" id="2.30.30.40">
    <property type="entry name" value="SH3 Domains"/>
    <property type="match status" value="2"/>
</dbReference>
<feature type="compositionally biased region" description="Low complexity" evidence="3">
    <location>
        <begin position="85"/>
        <end position="100"/>
    </location>
</feature>
<sequence length="346" mass="35799">MAWTQSSVYSAAPLPSASGGQPAGRAYGALTSVGRWLVQTGGDGPSSSNGAAAFPALSPYFYFFDTSSNRWSPSSTVGNDLRGGPSTSTATPAPATSSSSNFPTGAIAGGVAGGIVLIAAVIIATICVKQRKQAAKSKRPVPTDLPVAAVPEEVEERLRVLEAQIGTEFAAPPAYNGFVEPMERSAVTVGRGVAGTKPVVVLGLKTYEPKNSDEIQVEKGDELVIREVLSSDHARAINITKGIEGIVPLSVLESTSSLSRFVAQGQSSSSSSTPSATVYRALCAYNPNRDDEIKVKLGNQMIIRKILGSGWVLASNLTDGTEGIVPLAVIDVGKDFVSGSGPRMDA</sequence>
<evidence type="ECO:0000313" key="7">
    <source>
        <dbReference type="Proteomes" id="UP000269721"/>
    </source>
</evidence>
<accession>A0A4V1IQ86</accession>
<gene>
    <name evidence="6" type="ORF">BDK51DRAFT_47727</name>
</gene>
<evidence type="ECO:0000256" key="1">
    <source>
        <dbReference type="ARBA" id="ARBA00022443"/>
    </source>
</evidence>
<evidence type="ECO:0000259" key="5">
    <source>
        <dbReference type="PROSITE" id="PS50002"/>
    </source>
</evidence>
<proteinExistence type="predicted"/>
<dbReference type="OrthoDB" id="5340910at2759"/>
<feature type="region of interest" description="Disordered" evidence="3">
    <location>
        <begin position="73"/>
        <end position="101"/>
    </location>
</feature>
<name>A0A4V1IQ86_9FUNG</name>
<keyword evidence="4" id="KW-1133">Transmembrane helix</keyword>
<dbReference type="Proteomes" id="UP000269721">
    <property type="component" value="Unassembled WGS sequence"/>
</dbReference>
<dbReference type="Pfam" id="PF00018">
    <property type="entry name" value="SH3_1"/>
    <property type="match status" value="1"/>
</dbReference>
<dbReference type="AlphaFoldDB" id="A0A4V1IQ86"/>
<keyword evidence="4" id="KW-0812">Transmembrane</keyword>
<keyword evidence="1 2" id="KW-0728">SH3 domain</keyword>
<evidence type="ECO:0000256" key="3">
    <source>
        <dbReference type="SAM" id="MobiDB-lite"/>
    </source>
</evidence>
<feature type="domain" description="SH3" evidence="5">
    <location>
        <begin position="196"/>
        <end position="257"/>
    </location>
</feature>
<keyword evidence="4" id="KW-0472">Membrane</keyword>